<dbReference type="InterPro" id="IPR020846">
    <property type="entry name" value="MFS_dom"/>
</dbReference>
<keyword evidence="3 6" id="KW-1133">Transmembrane helix</keyword>
<dbReference type="PANTHER" id="PTHR23501">
    <property type="entry name" value="MAJOR FACILITATOR SUPERFAMILY"/>
    <property type="match status" value="1"/>
</dbReference>
<evidence type="ECO:0000256" key="5">
    <source>
        <dbReference type="SAM" id="MobiDB-lite"/>
    </source>
</evidence>
<dbReference type="PANTHER" id="PTHR23501:SF198">
    <property type="entry name" value="AZOLE RESISTANCE PROTEIN 1-RELATED"/>
    <property type="match status" value="1"/>
</dbReference>
<feature type="transmembrane region" description="Helical" evidence="6">
    <location>
        <begin position="304"/>
        <end position="324"/>
    </location>
</feature>
<dbReference type="GO" id="GO:0005886">
    <property type="term" value="C:plasma membrane"/>
    <property type="evidence" value="ECO:0007669"/>
    <property type="project" value="TreeGrafter"/>
</dbReference>
<protein>
    <recommendedName>
        <fullName evidence="7">Major facilitator superfamily (MFS) profile domain-containing protein</fullName>
    </recommendedName>
</protein>
<feature type="transmembrane region" description="Helical" evidence="6">
    <location>
        <begin position="272"/>
        <end position="292"/>
    </location>
</feature>
<sequence length="670" mass="72181">MSWPPSDLQRFSARLVSRRDGYVGRYTGDFSSGSLHLHGGPVTMKPGHQKVTLNHPQLADDRNHLIPIEKVDRGQKKAIGERPSRLSTASTKSNSEERLIPGYELSTGARVSATEILCDKQASVQLGGESHAIPEDVPDDHLHGWRLAMLIFSLMLGQLMTSFDGNVITTAIPRITSDFKSLDQVSWYGSAYFMTAMGMQPLFGRAFQLFPTRSIFLVAVALMVLGAIFTAAAPESIMFIVGRAITGAAVSAFYAGGATAITFFVPFQRRPMFLSLSMAMNAVASVLGPVASGFLTDSRLTWRFAFWINLPIAVVVTAMGLPTFRTPNALKNSLGPLQRLHDLDIPGTILMLIFSGVLVYLLQPRNFGQGPLSAETIIFILCLGALLASLLLFIYRQYTLGDRATVPLSVISRPAVCLCCIYVFLMQTSSVISYYLPIYYQAAKSETAKTSGIHLVSLLVAVSVAQFISATTFMMVKGRSSVAAMICGAMLLAMGAGLLTLLDTKTPQGALTAVQILAGLGMGFGTQMPLIEAQRAFQTAGTGRHDAEKREPVSIEVREKQAREARLLPISNSLILLSTFMGLSIGVSGGQAVFAPTLKQKLAAIPDLVDPEAVFNAGAASIGETVPMFLQEAVISAYDFAIRKAFWLPTAAAILAVMIGVVLAVQGRRR</sequence>
<dbReference type="Pfam" id="PF07690">
    <property type="entry name" value="MFS_1"/>
    <property type="match status" value="1"/>
</dbReference>
<organism evidence="8 9">
    <name type="scientific">Gnomoniopsis smithogilvyi</name>
    <dbReference type="NCBI Taxonomy" id="1191159"/>
    <lineage>
        <taxon>Eukaryota</taxon>
        <taxon>Fungi</taxon>
        <taxon>Dikarya</taxon>
        <taxon>Ascomycota</taxon>
        <taxon>Pezizomycotina</taxon>
        <taxon>Sordariomycetes</taxon>
        <taxon>Sordariomycetidae</taxon>
        <taxon>Diaporthales</taxon>
        <taxon>Gnomoniaceae</taxon>
        <taxon>Gnomoniopsis</taxon>
    </lineage>
</organism>
<feature type="transmembrane region" description="Helical" evidence="6">
    <location>
        <begin position="374"/>
        <end position="395"/>
    </location>
</feature>
<evidence type="ECO:0000259" key="7">
    <source>
        <dbReference type="PROSITE" id="PS50850"/>
    </source>
</evidence>
<evidence type="ECO:0000313" key="9">
    <source>
        <dbReference type="Proteomes" id="UP001140453"/>
    </source>
</evidence>
<keyword evidence="9" id="KW-1185">Reference proteome</keyword>
<evidence type="ECO:0000256" key="1">
    <source>
        <dbReference type="ARBA" id="ARBA00004141"/>
    </source>
</evidence>
<dbReference type="EMBL" id="JAPEVB010000005">
    <property type="protein sequence ID" value="KAJ4387732.1"/>
    <property type="molecule type" value="Genomic_DNA"/>
</dbReference>
<feature type="region of interest" description="Disordered" evidence="5">
    <location>
        <begin position="74"/>
        <end position="94"/>
    </location>
</feature>
<comment type="subcellular location">
    <subcellularLocation>
        <location evidence="1">Membrane</location>
        <topology evidence="1">Multi-pass membrane protein</topology>
    </subcellularLocation>
</comment>
<feature type="transmembrane region" description="Helical" evidence="6">
    <location>
        <begin position="456"/>
        <end position="476"/>
    </location>
</feature>
<feature type="transmembrane region" description="Helical" evidence="6">
    <location>
        <begin position="215"/>
        <end position="234"/>
    </location>
</feature>
<dbReference type="PROSITE" id="PS50850">
    <property type="entry name" value="MFS"/>
    <property type="match status" value="1"/>
</dbReference>
<feature type="transmembrane region" description="Helical" evidence="6">
    <location>
        <begin position="567"/>
        <end position="587"/>
    </location>
</feature>
<dbReference type="Proteomes" id="UP001140453">
    <property type="component" value="Unassembled WGS sequence"/>
</dbReference>
<proteinExistence type="predicted"/>
<feature type="transmembrane region" description="Helical" evidence="6">
    <location>
        <begin position="415"/>
        <end position="436"/>
    </location>
</feature>
<feature type="transmembrane region" description="Helical" evidence="6">
    <location>
        <begin position="345"/>
        <end position="362"/>
    </location>
</feature>
<dbReference type="InterPro" id="IPR036259">
    <property type="entry name" value="MFS_trans_sf"/>
</dbReference>
<keyword evidence="4 6" id="KW-0472">Membrane</keyword>
<evidence type="ECO:0000256" key="4">
    <source>
        <dbReference type="ARBA" id="ARBA00023136"/>
    </source>
</evidence>
<feature type="compositionally biased region" description="Basic and acidic residues" evidence="5">
    <location>
        <begin position="74"/>
        <end position="84"/>
    </location>
</feature>
<gene>
    <name evidence="8" type="ORF">N0V93_008331</name>
</gene>
<feature type="transmembrane region" description="Helical" evidence="6">
    <location>
        <begin position="240"/>
        <end position="265"/>
    </location>
</feature>
<evidence type="ECO:0000313" key="8">
    <source>
        <dbReference type="EMBL" id="KAJ4387732.1"/>
    </source>
</evidence>
<name>A0A9W8YQ41_9PEZI</name>
<dbReference type="InterPro" id="IPR011701">
    <property type="entry name" value="MFS"/>
</dbReference>
<dbReference type="GO" id="GO:0022857">
    <property type="term" value="F:transmembrane transporter activity"/>
    <property type="evidence" value="ECO:0007669"/>
    <property type="project" value="InterPro"/>
</dbReference>
<evidence type="ECO:0000256" key="3">
    <source>
        <dbReference type="ARBA" id="ARBA00022989"/>
    </source>
</evidence>
<dbReference type="Gene3D" id="1.20.1250.20">
    <property type="entry name" value="MFS general substrate transporter like domains"/>
    <property type="match status" value="1"/>
</dbReference>
<evidence type="ECO:0000256" key="6">
    <source>
        <dbReference type="SAM" id="Phobius"/>
    </source>
</evidence>
<comment type="caution">
    <text evidence="8">The sequence shown here is derived from an EMBL/GenBank/DDBJ whole genome shotgun (WGS) entry which is preliminary data.</text>
</comment>
<feature type="domain" description="Major facilitator superfamily (MFS) profile" evidence="7">
    <location>
        <begin position="150"/>
        <end position="668"/>
    </location>
</feature>
<dbReference type="SUPFAM" id="SSF103473">
    <property type="entry name" value="MFS general substrate transporter"/>
    <property type="match status" value="1"/>
</dbReference>
<keyword evidence="2 6" id="KW-0812">Transmembrane</keyword>
<evidence type="ECO:0000256" key="2">
    <source>
        <dbReference type="ARBA" id="ARBA00022692"/>
    </source>
</evidence>
<feature type="transmembrane region" description="Helical" evidence="6">
    <location>
        <begin position="508"/>
        <end position="525"/>
    </location>
</feature>
<reference evidence="8" key="1">
    <citation type="submission" date="2022-10" db="EMBL/GenBank/DDBJ databases">
        <title>Tapping the CABI collections for fungal endophytes: first genome assemblies for Collariella, Neodidymelliopsis, Ascochyta clinopodiicola, Didymella pomorum, Didymosphaeria variabile, Neocosmospora piperis and Neocucurbitaria cava.</title>
        <authorList>
            <person name="Hill R."/>
        </authorList>
    </citation>
    <scope>NUCLEOTIDE SEQUENCE</scope>
    <source>
        <strain evidence="8">IMI 355082</strain>
    </source>
</reference>
<accession>A0A9W8YQ41</accession>
<dbReference type="AlphaFoldDB" id="A0A9W8YQ41"/>
<dbReference type="OrthoDB" id="10021397at2759"/>
<feature type="transmembrane region" description="Helical" evidence="6">
    <location>
        <begin position="646"/>
        <end position="665"/>
    </location>
</feature>
<feature type="transmembrane region" description="Helical" evidence="6">
    <location>
        <begin position="483"/>
        <end position="502"/>
    </location>
</feature>